<dbReference type="PANTHER" id="PTHR13140:SF706">
    <property type="entry name" value="DILUTE CLASS UNCONVENTIONAL MYOSIN, ISOFORM C"/>
    <property type="match status" value="1"/>
</dbReference>
<feature type="compositionally biased region" description="Basic and acidic residues" evidence="7">
    <location>
        <begin position="487"/>
        <end position="519"/>
    </location>
</feature>
<evidence type="ECO:0000256" key="1">
    <source>
        <dbReference type="ARBA" id="ARBA00022741"/>
    </source>
</evidence>
<feature type="compositionally biased region" description="Basic and acidic residues" evidence="7">
    <location>
        <begin position="468"/>
        <end position="480"/>
    </location>
</feature>
<dbReference type="PROSITE" id="PS51456">
    <property type="entry name" value="MYOSIN_MOTOR"/>
    <property type="match status" value="1"/>
</dbReference>
<gene>
    <name evidence="9" type="ORF">POVWA1_029000</name>
    <name evidence="10" type="ORF">POVWA2_028840</name>
</gene>
<evidence type="ECO:0000259" key="8">
    <source>
        <dbReference type="PROSITE" id="PS51456"/>
    </source>
</evidence>
<feature type="region of interest" description="Disordered" evidence="7">
    <location>
        <begin position="1480"/>
        <end position="1513"/>
    </location>
</feature>
<proteinExistence type="inferred from homology"/>
<dbReference type="GO" id="GO:0016020">
    <property type="term" value="C:membrane"/>
    <property type="evidence" value="ECO:0007669"/>
    <property type="project" value="TreeGrafter"/>
</dbReference>
<dbReference type="PANTHER" id="PTHR13140">
    <property type="entry name" value="MYOSIN"/>
    <property type="match status" value="1"/>
</dbReference>
<evidence type="ECO:0000256" key="5">
    <source>
        <dbReference type="ARBA" id="ARBA00023203"/>
    </source>
</evidence>
<dbReference type="InterPro" id="IPR001609">
    <property type="entry name" value="Myosin_head_motor_dom-like"/>
</dbReference>
<dbReference type="PROSITE" id="PS00675">
    <property type="entry name" value="SIGMA54_INTERACT_1"/>
    <property type="match status" value="1"/>
</dbReference>
<dbReference type="InterPro" id="IPR027417">
    <property type="entry name" value="P-loop_NTPase"/>
</dbReference>
<feature type="compositionally biased region" description="Polar residues" evidence="7">
    <location>
        <begin position="1502"/>
        <end position="1513"/>
    </location>
</feature>
<dbReference type="InterPro" id="IPR025662">
    <property type="entry name" value="Sigma_54_int_dom_ATP-bd_1"/>
</dbReference>
<dbReference type="GO" id="GO:0016459">
    <property type="term" value="C:myosin complex"/>
    <property type="evidence" value="ECO:0007669"/>
    <property type="project" value="UniProtKB-KW"/>
</dbReference>
<comment type="similarity">
    <text evidence="6">Belongs to the TRAFAC class myosin-kinesin ATPase superfamily. Myosin family.</text>
</comment>
<feature type="compositionally biased region" description="Basic residues" evidence="7">
    <location>
        <begin position="454"/>
        <end position="467"/>
    </location>
</feature>
<feature type="domain" description="Myosin motor" evidence="8">
    <location>
        <begin position="101"/>
        <end position="1100"/>
    </location>
</feature>
<name>A0A1A8YXB9_PLAOA</name>
<evidence type="ECO:0000313" key="9">
    <source>
        <dbReference type="EMBL" id="SBT35743.1"/>
    </source>
</evidence>
<dbReference type="Gene3D" id="1.20.120.720">
    <property type="entry name" value="Myosin VI head, motor domain, U50 subdomain"/>
    <property type="match status" value="2"/>
</dbReference>
<evidence type="ECO:0000313" key="12">
    <source>
        <dbReference type="Proteomes" id="UP000078555"/>
    </source>
</evidence>
<evidence type="ECO:0000256" key="2">
    <source>
        <dbReference type="ARBA" id="ARBA00022840"/>
    </source>
</evidence>
<keyword evidence="2 6" id="KW-0067">ATP-binding</keyword>
<dbReference type="InterPro" id="IPR000048">
    <property type="entry name" value="IQ_motif_EF-hand-BS"/>
</dbReference>
<dbReference type="Proteomes" id="UP000078555">
    <property type="component" value="Unassembled WGS sequence"/>
</dbReference>
<dbReference type="GO" id="GO:0000146">
    <property type="term" value="F:microfilament motor activity"/>
    <property type="evidence" value="ECO:0007669"/>
    <property type="project" value="TreeGrafter"/>
</dbReference>
<reference evidence="10" key="1">
    <citation type="submission" date="2016-05" db="EMBL/GenBank/DDBJ databases">
        <authorList>
            <person name="Lavstsen T."/>
            <person name="Jespersen J.S."/>
        </authorList>
    </citation>
    <scope>NUCLEOTIDE SEQUENCE [LARGE SCALE GENOMIC DNA]</scope>
</reference>
<evidence type="ECO:0000256" key="4">
    <source>
        <dbReference type="ARBA" id="ARBA00023175"/>
    </source>
</evidence>
<sequence length="1705" mass="199070">MYKQKSLESRDINYIYENSWVWVSINSIKKKNGVLYREIFDHYKNRNKIFCFFKGRVKKFVSSTEAEICIDINDNYDKLKNNVNYNIIENIKYLLPIDKNFGCSDNTELIYLNPPNLVENLYQRYNKAYLNEKNRNCIYTYIGHILLSVNPYENFKIYDENYMHKVKEENNLFSIPHPFSIANDAYKCLVKEKISQSIIISGESGAGKTELSKQVLTYLTYLSSWHKDEWKRKNGKKRSRHGEKGALVDEGNFIGEDAKPSDSDHTQCRWSTCDVNEVKYSINVLHEGDINERCINGLEKTGEKMLSRNEPVDVVDKNEQRKRDGTSSYEEKIQNSNPLLESFGNAKTIKNDNSSRFGKLMKLNYNDNGILCSASIETYLLAKSRVVNVPQGEGNYHIFYALCENERVRSEFNMLPWYKYNYLKERSPDGIGGYNEQGDVEDDGDDLGNDMGNAKKKKRAKGKRKKVEKSEGADVGEKEKRNRKNKGSYEDRDGGRDGGKDGGRDEGRDEGRDGERDGGRYGGRYGGREQNDRPAERYQCAYDLNAIIRCFNSIGVLESEQREIYKTLICILLLGNVDFVEESTGEGGPLKIKNEEVCAQLSKLLEVKNKCADGSNKIVEILTIKKVRETQKNYTYQQAIYNRDVISKALYQLLFDYVILRVNNSLNVRGKREEEESLQVMDDNTGGRKQRKSNKRKKIYAKLDDQYGEEENWEGYFIGILDIYGFENFNEEGKNCFEQLCINYANEILHSFFLKQIIHNEQKIYYEENLCIQNINYNDNSNVISLIGDTRDVSIYTILEDLALLCSSHKSSEENKKNTFFENLNKKVINCAKYKCIIRNYKHSKNCFIISHYAGDVIYDCHDFFYKNVDILTNDIEEFLSSCNTFISTNLLRKKKYQEKDINRVNTREDTCNSGGLGTESDTKLGRRKLSVKEIICGHEEESKGGCVTGISDTSGNGCVSGIGGHKVKSIFSSFKKQLEILTSKLERTRSKFIRCIKPNEEKQAKRFNKNLVLNQLIMSGMVDILSLMKNGYPCRVLYDDIWTNYSTILQDDMKKFLTPKMFCEIVLKFLQISSSEYTFGRTKIFFRFGVLSLISEILNKNENNKNKFIACVYKFWLNKRKRAMLIFILCGCRFKILFKKQRAKMLMDCGLHVYNAYLFNEKKKSMKKILFFYFNVYKQRIHFLNLRVKTLIIQKNYRMYILRKKFLYMKRQLLFIQDYYLFQKYFKERVKASTVIRKNWLMYITRSDYHYVLCSIIKIQKAFKKYMQRKYISYCLKIACVKKQPNRTYTLFVKQEAEEKETKKIILPPSHKPRQEIDRIGSFICIDAPTKRRHSFAVRLSKGVAYIYMYIYICTDPFCEPSLSTHGVAAASEREGPGDLEKAPLRMGITECSPTNVTIQTYAMAVVTKRIIFEKRTYAGTLQISHLSVFKTLHANEKRKINTMNHFIFINENVNKICGKRNFRFSNLSVCNRGIDTNPKRKNNGKHGSLMCGKTRKNQMNRRTYNNNTMKNDFTSSYKRGKCKATTFLKSTIYDRYFEKYRQNHTTRQIEKKKKSMYIKSNYSNISNIYSVHKPMKEDKLKEQYNFDLTDAVRMLHRREICPVDRDNPAQLSAQNYMYSFFLIIPEDFYVCESSIPEPDIGNENDVRIIHRSAALRSYTHIYVHTLSPQSPISQENYLSLCDYLDRNLDSKIPQIELVVFKCL</sequence>
<dbReference type="GO" id="GO:0007015">
    <property type="term" value="P:actin filament organization"/>
    <property type="evidence" value="ECO:0007669"/>
    <property type="project" value="TreeGrafter"/>
</dbReference>
<keyword evidence="4 6" id="KW-0505">Motor protein</keyword>
<keyword evidence="3 6" id="KW-0518">Myosin</keyword>
<evidence type="ECO:0000256" key="6">
    <source>
        <dbReference type="PROSITE-ProRule" id="PRU00782"/>
    </source>
</evidence>
<dbReference type="EMBL" id="FLRE01000114">
    <property type="protein sequence ID" value="SBT36182.1"/>
    <property type="molecule type" value="Genomic_DNA"/>
</dbReference>
<feature type="region of interest" description="Disordered" evidence="7">
    <location>
        <begin position="433"/>
        <end position="531"/>
    </location>
</feature>
<dbReference type="SUPFAM" id="SSF52540">
    <property type="entry name" value="P-loop containing nucleoside triphosphate hydrolases"/>
    <property type="match status" value="1"/>
</dbReference>
<evidence type="ECO:0000313" key="11">
    <source>
        <dbReference type="Proteomes" id="UP000078550"/>
    </source>
</evidence>
<dbReference type="EMBL" id="FLRD01000085">
    <property type="protein sequence ID" value="SBT35743.1"/>
    <property type="molecule type" value="Genomic_DNA"/>
</dbReference>
<dbReference type="GO" id="GO:0005737">
    <property type="term" value="C:cytoplasm"/>
    <property type="evidence" value="ECO:0007669"/>
    <property type="project" value="TreeGrafter"/>
</dbReference>
<evidence type="ECO:0000256" key="3">
    <source>
        <dbReference type="ARBA" id="ARBA00023123"/>
    </source>
</evidence>
<reference evidence="11 12" key="2">
    <citation type="submission" date="2016-05" db="EMBL/GenBank/DDBJ databases">
        <authorList>
            <person name="Naeem Raeece"/>
        </authorList>
    </citation>
    <scope>NUCLEOTIDE SEQUENCE [LARGE SCALE GENOMIC DNA]</scope>
</reference>
<dbReference type="Pfam" id="PF00063">
    <property type="entry name" value="Myosin_head"/>
    <property type="match status" value="3"/>
</dbReference>
<dbReference type="Gene3D" id="3.40.850.10">
    <property type="entry name" value="Kinesin motor domain"/>
    <property type="match status" value="4"/>
</dbReference>
<feature type="region of interest" description="Actin-binding" evidence="6">
    <location>
        <begin position="979"/>
        <end position="1001"/>
    </location>
</feature>
<dbReference type="Gene3D" id="1.20.5.4820">
    <property type="match status" value="1"/>
</dbReference>
<dbReference type="InterPro" id="IPR036961">
    <property type="entry name" value="Kinesin_motor_dom_sf"/>
</dbReference>
<dbReference type="SMART" id="SM00242">
    <property type="entry name" value="MYSc"/>
    <property type="match status" value="1"/>
</dbReference>
<evidence type="ECO:0000256" key="7">
    <source>
        <dbReference type="SAM" id="MobiDB-lite"/>
    </source>
</evidence>
<keyword evidence="5 6" id="KW-0009">Actin-binding</keyword>
<organism evidence="10 11">
    <name type="scientific">Plasmodium ovale wallikeri</name>
    <dbReference type="NCBI Taxonomy" id="864142"/>
    <lineage>
        <taxon>Eukaryota</taxon>
        <taxon>Sar</taxon>
        <taxon>Alveolata</taxon>
        <taxon>Apicomplexa</taxon>
        <taxon>Aconoidasida</taxon>
        <taxon>Haemosporida</taxon>
        <taxon>Plasmodiidae</taxon>
        <taxon>Plasmodium</taxon>
        <taxon>Plasmodium (Plasmodium)</taxon>
    </lineage>
</organism>
<dbReference type="PROSITE" id="PS50096">
    <property type="entry name" value="IQ"/>
    <property type="match status" value="1"/>
</dbReference>
<dbReference type="Proteomes" id="UP000078550">
    <property type="component" value="Unassembled WGS sequence"/>
</dbReference>
<protein>
    <submittedName>
        <fullName evidence="10">Myosin F, putative</fullName>
    </submittedName>
</protein>
<keyword evidence="1 6" id="KW-0547">Nucleotide-binding</keyword>
<feature type="compositionally biased region" description="Acidic residues" evidence="7">
    <location>
        <begin position="438"/>
        <end position="448"/>
    </location>
</feature>
<dbReference type="Pfam" id="PF00612">
    <property type="entry name" value="IQ"/>
    <property type="match status" value="2"/>
</dbReference>
<dbReference type="GO" id="GO:0005524">
    <property type="term" value="F:ATP binding"/>
    <property type="evidence" value="ECO:0007669"/>
    <property type="project" value="UniProtKB-UniRule"/>
</dbReference>
<dbReference type="PRINTS" id="PR00193">
    <property type="entry name" value="MYOSINHEAVY"/>
</dbReference>
<accession>A0A1A8YXB9</accession>
<evidence type="ECO:0000313" key="10">
    <source>
        <dbReference type="EMBL" id="SBT36182.1"/>
    </source>
</evidence>
<keyword evidence="12" id="KW-1185">Reference proteome</keyword>
<dbReference type="Gene3D" id="1.20.58.530">
    <property type="match status" value="2"/>
</dbReference>
<dbReference type="SMART" id="SM00015">
    <property type="entry name" value="IQ"/>
    <property type="match status" value="3"/>
</dbReference>
<feature type="binding site" evidence="6">
    <location>
        <begin position="202"/>
        <end position="209"/>
    </location>
    <ligand>
        <name>ATP</name>
        <dbReference type="ChEBI" id="CHEBI:30616"/>
    </ligand>
</feature>
<dbReference type="GO" id="GO:0051015">
    <property type="term" value="F:actin filament binding"/>
    <property type="evidence" value="ECO:0007669"/>
    <property type="project" value="TreeGrafter"/>
</dbReference>